<gene>
    <name evidence="2" type="ORF">CW751_02705</name>
</gene>
<dbReference type="InterPro" id="IPR056695">
    <property type="entry name" value="DUF7793"/>
</dbReference>
<evidence type="ECO:0000259" key="1">
    <source>
        <dbReference type="Pfam" id="PF25056"/>
    </source>
</evidence>
<dbReference type="OrthoDB" id="1469693at2"/>
<keyword evidence="3" id="KW-1185">Reference proteome</keyword>
<proteinExistence type="predicted"/>
<dbReference type="Pfam" id="PF25056">
    <property type="entry name" value="DUF7793"/>
    <property type="match status" value="1"/>
</dbReference>
<evidence type="ECO:0000313" key="2">
    <source>
        <dbReference type="EMBL" id="PKR82259.1"/>
    </source>
</evidence>
<dbReference type="RefSeq" id="WP_101333422.1">
    <property type="nucleotide sequence ID" value="NZ_PJNI01000001.1"/>
</dbReference>
<comment type="caution">
    <text evidence="2">The sequence shown here is derived from an EMBL/GenBank/DDBJ whole genome shotgun (WGS) entry which is preliminary data.</text>
</comment>
<dbReference type="EMBL" id="PJNI01000001">
    <property type="protein sequence ID" value="PKR82259.1"/>
    <property type="molecule type" value="Genomic_DNA"/>
</dbReference>
<protein>
    <recommendedName>
        <fullName evidence="1">DUF7793 domain-containing protein</fullName>
    </recommendedName>
</protein>
<feature type="domain" description="DUF7793" evidence="1">
    <location>
        <begin position="17"/>
        <end position="128"/>
    </location>
</feature>
<organism evidence="2 3">
    <name type="scientific">Brumimicrobium salinarum</name>
    <dbReference type="NCBI Taxonomy" id="2058658"/>
    <lineage>
        <taxon>Bacteria</taxon>
        <taxon>Pseudomonadati</taxon>
        <taxon>Bacteroidota</taxon>
        <taxon>Flavobacteriia</taxon>
        <taxon>Flavobacteriales</taxon>
        <taxon>Crocinitomicaceae</taxon>
        <taxon>Brumimicrobium</taxon>
    </lineage>
</organism>
<dbReference type="Proteomes" id="UP000236654">
    <property type="component" value="Unassembled WGS sequence"/>
</dbReference>
<sequence length="131" mass="15397">MKIVKRFNFGFADVFIYDNDVFHFHYLSKVSLQLEQIILVNEVKNDFIKQKKVCVLYSSEDEYVTPTKETIQYIQSAEWYSNIKANAWVIKSFSHRLALKAALVVKKTKAPVAYFKSKEKAINWLLTFCED</sequence>
<dbReference type="AlphaFoldDB" id="A0A2I0R6T2"/>
<reference evidence="2 3" key="1">
    <citation type="submission" date="2017-12" db="EMBL/GenBank/DDBJ databases">
        <title>The draft genome sequence of Brumimicrobium saltpan LHR20.</title>
        <authorList>
            <person name="Do Z.-J."/>
            <person name="Luo H.-R."/>
        </authorList>
    </citation>
    <scope>NUCLEOTIDE SEQUENCE [LARGE SCALE GENOMIC DNA]</scope>
    <source>
        <strain evidence="2 3">LHR20</strain>
    </source>
</reference>
<evidence type="ECO:0000313" key="3">
    <source>
        <dbReference type="Proteomes" id="UP000236654"/>
    </source>
</evidence>
<name>A0A2I0R6T2_9FLAO</name>
<accession>A0A2I0R6T2</accession>